<evidence type="ECO:0000313" key="2">
    <source>
        <dbReference type="EMBL" id="TGE27570.1"/>
    </source>
</evidence>
<dbReference type="OrthoDB" id="7058419at2"/>
<reference evidence="2 3" key="1">
    <citation type="submission" date="2019-04" db="EMBL/GenBank/DDBJ databases">
        <authorList>
            <person name="Feng G."/>
            <person name="Zhang J."/>
            <person name="Zhu H."/>
        </authorList>
    </citation>
    <scope>NUCLEOTIDE SEQUENCE [LARGE SCALE GENOMIC DNA]</scope>
    <source>
        <strain evidence="2 3">9PBR-1</strain>
    </source>
</reference>
<evidence type="ECO:0000313" key="3">
    <source>
        <dbReference type="Proteomes" id="UP000298471"/>
    </source>
</evidence>
<organism evidence="2 3">
    <name type="scientific">Hymenobacter metallicola</name>
    <dbReference type="NCBI Taxonomy" id="2563114"/>
    <lineage>
        <taxon>Bacteria</taxon>
        <taxon>Pseudomonadati</taxon>
        <taxon>Bacteroidota</taxon>
        <taxon>Cytophagia</taxon>
        <taxon>Cytophagales</taxon>
        <taxon>Hymenobacteraceae</taxon>
        <taxon>Hymenobacter</taxon>
    </lineage>
</organism>
<dbReference type="InterPro" id="IPR011990">
    <property type="entry name" value="TPR-like_helical_dom_sf"/>
</dbReference>
<dbReference type="Proteomes" id="UP000298471">
    <property type="component" value="Unassembled WGS sequence"/>
</dbReference>
<sequence length="240" mass="26496">MKKFLLLLVCGVTLAMAPAQAQRKSKVKVKTEGAAGSTANRLLPLFGGLSVEAATQVVGPAFLADIDRNFPSRAEASKFFSDKGYEYITENKPDTALYRFNLAWLLDQKNADVYRGLGVIASRNDTPDESISLLTQGLAVAPTSTLMLSDLGTSYLIRYQQTKKKKDLDQAQKHLEKALATDATNAFAWQQMGRVHYLREDYTKAWEAVHKGQSLNVSSLDFELISDLSAKLPDPKGMFK</sequence>
<dbReference type="Gene3D" id="1.25.40.10">
    <property type="entry name" value="Tetratricopeptide repeat domain"/>
    <property type="match status" value="1"/>
</dbReference>
<dbReference type="InterPro" id="IPR019734">
    <property type="entry name" value="TPR_rpt"/>
</dbReference>
<feature type="chain" id="PRO_5021352122" evidence="1">
    <location>
        <begin position="22"/>
        <end position="240"/>
    </location>
</feature>
<name>A0A4Z0QC15_9BACT</name>
<gene>
    <name evidence="2" type="ORF">E5K02_14455</name>
</gene>
<dbReference type="AlphaFoldDB" id="A0A4Z0QC15"/>
<evidence type="ECO:0000256" key="1">
    <source>
        <dbReference type="SAM" id="SignalP"/>
    </source>
</evidence>
<proteinExistence type="predicted"/>
<comment type="caution">
    <text evidence="2">The sequence shown here is derived from an EMBL/GenBank/DDBJ whole genome shotgun (WGS) entry which is preliminary data.</text>
</comment>
<keyword evidence="1" id="KW-0732">Signal</keyword>
<protein>
    <submittedName>
        <fullName evidence="2">Uncharacterized protein</fullName>
    </submittedName>
</protein>
<dbReference type="SMART" id="SM00028">
    <property type="entry name" value="TPR"/>
    <property type="match status" value="4"/>
</dbReference>
<feature type="signal peptide" evidence="1">
    <location>
        <begin position="1"/>
        <end position="21"/>
    </location>
</feature>
<dbReference type="RefSeq" id="WP_135395657.1">
    <property type="nucleotide sequence ID" value="NZ_SRMB01000002.1"/>
</dbReference>
<dbReference type="SUPFAM" id="SSF48452">
    <property type="entry name" value="TPR-like"/>
    <property type="match status" value="1"/>
</dbReference>
<dbReference type="EMBL" id="SRMB01000002">
    <property type="protein sequence ID" value="TGE27570.1"/>
    <property type="molecule type" value="Genomic_DNA"/>
</dbReference>
<keyword evidence="3" id="KW-1185">Reference proteome</keyword>
<accession>A0A4Z0QC15</accession>